<evidence type="ECO:0000256" key="1">
    <source>
        <dbReference type="ARBA" id="ARBA00022729"/>
    </source>
</evidence>
<name>A0ABT8DI94_9FLAO</name>
<dbReference type="EMBL" id="JAUGQQ010000005">
    <property type="protein sequence ID" value="MDN3724632.1"/>
    <property type="molecule type" value="Genomic_DNA"/>
</dbReference>
<evidence type="ECO:0000256" key="2">
    <source>
        <dbReference type="SAM" id="SignalP"/>
    </source>
</evidence>
<comment type="caution">
    <text evidence="4">The sequence shown here is derived from an EMBL/GenBank/DDBJ whole genome shotgun (WGS) entry which is preliminary data.</text>
</comment>
<feature type="signal peptide" evidence="2">
    <location>
        <begin position="1"/>
        <end position="20"/>
    </location>
</feature>
<organism evidence="4 5">
    <name type="scientific">Aequorivita aurantiaca</name>
    <dbReference type="NCBI Taxonomy" id="3053356"/>
    <lineage>
        <taxon>Bacteria</taxon>
        <taxon>Pseudomonadati</taxon>
        <taxon>Bacteroidota</taxon>
        <taxon>Flavobacteriia</taxon>
        <taxon>Flavobacteriales</taxon>
        <taxon>Flavobacteriaceae</taxon>
        <taxon>Aequorivita</taxon>
    </lineage>
</organism>
<dbReference type="Gene3D" id="2.60.120.200">
    <property type="match status" value="1"/>
</dbReference>
<feature type="domain" description="Secretion system C-terminal sorting" evidence="3">
    <location>
        <begin position="248"/>
        <end position="315"/>
    </location>
</feature>
<reference evidence="4 5" key="1">
    <citation type="submission" date="2023-06" db="EMBL/GenBank/DDBJ databases">
        <authorList>
            <person name="Ye Y.-Q."/>
            <person name="Du Z.-J."/>
        </authorList>
    </citation>
    <scope>NUCLEOTIDE SEQUENCE [LARGE SCALE GENOMIC DNA]</scope>
    <source>
        <strain evidence="4 5">SDUM287046</strain>
    </source>
</reference>
<evidence type="ECO:0000259" key="3">
    <source>
        <dbReference type="Pfam" id="PF18962"/>
    </source>
</evidence>
<feature type="chain" id="PRO_5046705671" evidence="2">
    <location>
        <begin position="21"/>
        <end position="317"/>
    </location>
</feature>
<dbReference type="Pfam" id="PF18962">
    <property type="entry name" value="Por_Secre_tail"/>
    <property type="match status" value="1"/>
</dbReference>
<dbReference type="NCBIfam" id="TIGR04183">
    <property type="entry name" value="Por_Secre_tail"/>
    <property type="match status" value="1"/>
</dbReference>
<keyword evidence="1 2" id="KW-0732">Signal</keyword>
<dbReference type="Proteomes" id="UP001244787">
    <property type="component" value="Unassembled WGS sequence"/>
</dbReference>
<dbReference type="RefSeq" id="WP_290254720.1">
    <property type="nucleotide sequence ID" value="NZ_JAUGQQ010000005.1"/>
</dbReference>
<proteinExistence type="predicted"/>
<accession>A0ABT8DI94</accession>
<evidence type="ECO:0000313" key="4">
    <source>
        <dbReference type="EMBL" id="MDN3724632.1"/>
    </source>
</evidence>
<protein>
    <submittedName>
        <fullName evidence="4">T9SS type A sorting domain-containing protein</fullName>
    </submittedName>
</protein>
<evidence type="ECO:0000313" key="5">
    <source>
        <dbReference type="Proteomes" id="UP001244787"/>
    </source>
</evidence>
<sequence>MKKVYLVALLLGAFSFTSNAQQELYDDIESYNLGGISAQSPHWRTWSGVDGGADEANVVDDEALSGLQSILIPGNLATDLMLLVPSAPTSGIYSIQFHAYIPAGKGGYFNMQAALTPEGSAWVQALMGGNIFFNCDGASGGIGTIDQSPAGQECTLSAASFTYPEDQWFKVDCVYDLDNETWDMYIDDVQFFFAHPFAFNTQVFIELAGLDFYSATAHNEMYIDDVTLYNGDITTVGVDEFSAAKFSVYPNPVKDMLNIKSSTAVDNVTVYDLLGKVVLQENPGKISPAINMGNLASGSYLVKVTIGDSSKTVKVLK</sequence>
<dbReference type="InterPro" id="IPR026444">
    <property type="entry name" value="Secre_tail"/>
</dbReference>
<gene>
    <name evidence="4" type="ORF">QRD02_09570</name>
</gene>
<keyword evidence="5" id="KW-1185">Reference proteome</keyword>